<dbReference type="KEGG" id="lab:LA76x_2507"/>
<sequence length="167" mass="17278">MLIALSASACSQAPDTSVNVSVIAPMSWANDRVILRGKDGAYAEIGADGTLSLDGNAVALSPEQRAISQRYFAHAMNISKEGVAIGKDGAAFAGKTVSTILNGLASGNPDSIGTKVEADAAVFEQRAQNMCDRLADLRTAQEELSASLPAFEPFAAIEASSISNCRS</sequence>
<proteinExistence type="predicted"/>
<dbReference type="Proteomes" id="UP000060787">
    <property type="component" value="Chromosome"/>
</dbReference>
<dbReference type="STRING" id="84531.LA76x_2507"/>
<reference evidence="1 2" key="1">
    <citation type="journal article" date="2015" name="BMC Genomics">
        <title>Comparative genomics and metabolic profiling of the genus Lysobacter.</title>
        <authorList>
            <person name="de Bruijn I."/>
            <person name="Cheng X."/>
            <person name="de Jager V."/>
            <person name="Exposito R.G."/>
            <person name="Watrous J."/>
            <person name="Patel N."/>
            <person name="Postma J."/>
            <person name="Dorrestein P.C."/>
            <person name="Kobayashi D."/>
            <person name="Raaijmakers J.M."/>
        </authorList>
    </citation>
    <scope>NUCLEOTIDE SEQUENCE [LARGE SCALE GENOMIC DNA]</scope>
    <source>
        <strain evidence="1 2">76</strain>
    </source>
</reference>
<evidence type="ECO:0000313" key="2">
    <source>
        <dbReference type="Proteomes" id="UP000060787"/>
    </source>
</evidence>
<gene>
    <name evidence="1" type="ORF">LA76x_2507</name>
</gene>
<dbReference type="EMBL" id="CP011129">
    <property type="protein sequence ID" value="ALN80637.1"/>
    <property type="molecule type" value="Genomic_DNA"/>
</dbReference>
<dbReference type="AlphaFoldDB" id="A0A0S2FB16"/>
<dbReference type="eggNOG" id="ENOG502ZRNZ">
    <property type="taxonomic scope" value="Bacteria"/>
</dbReference>
<keyword evidence="2" id="KW-1185">Reference proteome</keyword>
<protein>
    <recommendedName>
        <fullName evidence="3">DUF2884 family protein</fullName>
    </recommendedName>
</protein>
<organism evidence="1 2">
    <name type="scientific">Lysobacter antibioticus</name>
    <dbReference type="NCBI Taxonomy" id="84531"/>
    <lineage>
        <taxon>Bacteria</taxon>
        <taxon>Pseudomonadati</taxon>
        <taxon>Pseudomonadota</taxon>
        <taxon>Gammaproteobacteria</taxon>
        <taxon>Lysobacterales</taxon>
        <taxon>Lysobacteraceae</taxon>
        <taxon>Lysobacter</taxon>
    </lineage>
</organism>
<dbReference type="PATRIC" id="fig|84531.8.peg.2515"/>
<evidence type="ECO:0000313" key="1">
    <source>
        <dbReference type="EMBL" id="ALN80637.1"/>
    </source>
</evidence>
<evidence type="ECO:0008006" key="3">
    <source>
        <dbReference type="Google" id="ProtNLM"/>
    </source>
</evidence>
<accession>A0A0S2FB16</accession>
<name>A0A0S2FB16_LYSAN</name>